<protein>
    <submittedName>
        <fullName evidence="2">Uncharacterized protein</fullName>
    </submittedName>
</protein>
<proteinExistence type="predicted"/>
<organism evidence="2 3">
    <name type="scientific">Thauera aminoaromatica</name>
    <dbReference type="NCBI Taxonomy" id="164330"/>
    <lineage>
        <taxon>Bacteria</taxon>
        <taxon>Pseudomonadati</taxon>
        <taxon>Pseudomonadota</taxon>
        <taxon>Betaproteobacteria</taxon>
        <taxon>Rhodocyclales</taxon>
        <taxon>Zoogloeaceae</taxon>
        <taxon>Thauera</taxon>
    </lineage>
</organism>
<feature type="compositionally biased region" description="Low complexity" evidence="1">
    <location>
        <begin position="331"/>
        <end position="344"/>
    </location>
</feature>
<dbReference type="EMBL" id="CP001281">
    <property type="protein sequence ID" value="ACK54617.1"/>
    <property type="molecule type" value="Genomic_DNA"/>
</dbReference>
<dbReference type="KEGG" id="tmz:Tmz1t_1865"/>
<name>C4ZMA3_THASP</name>
<dbReference type="eggNOG" id="COG3107">
    <property type="taxonomic scope" value="Bacteria"/>
</dbReference>
<feature type="compositionally biased region" description="Basic and acidic residues" evidence="1">
    <location>
        <begin position="205"/>
        <end position="218"/>
    </location>
</feature>
<sequence length="562" mass="58256">MIALADLHIGRLTLRGSATAIAHARATLPPALARARWPDEEAILVVRRIAVGGTGTELPARAAALAGQLAGRAVDPWTPGADGAEVVRFRDARDYRACLVRDLLAGTAARRWLWRHRAALLAHPTATALAELLGEDALALPALLEHPPLRACLPTLWCRLDAAAARSLLRAIGAATGWHGAISDALASRAAEAAGSGADLMTEAQTHHERISGDEIRPGPEPGPSPPPTGPAATRAGSPRRPAPPGAAAHGTLPASDPLVVLEALLTLWRCTPAALAGPQGGEVLRGAAAALAELGGGQDAESATARASGPGRARTAGGDLPDARRRRDAGAGSIPAGSPASRGFAPPASIRVGASPRAIAAVNARPAAPPRAGAPSEVTDPFAVTVTATQAEVDFHTGRGGLFFLLNVLNHPGLRAWRGTLHEPHAGWRELVRLALRLELAPDAPLTGFLAEACALEGEQDPVAKLAGLAKLPARADPVAVDRAVLRHVGDAALRALHAERPARVRASPSHVDVHLRLAEVDLELRRGGLDLDPGWLPWLGRVVRFHYDRSDAADRGGSSP</sequence>
<evidence type="ECO:0000313" key="2">
    <source>
        <dbReference type="EMBL" id="ACK54617.1"/>
    </source>
</evidence>
<dbReference type="RefSeq" id="WP_012585229.1">
    <property type="nucleotide sequence ID" value="NC_011662.2"/>
</dbReference>
<reference evidence="2 3" key="2">
    <citation type="journal article" date="2012" name="Stand. Genomic Sci.">
        <title>Complete genome sequence of Thauera aminoaromatica strain MZ1T.</title>
        <authorList>
            <person name="Jiang K."/>
            <person name="Sanseverino J."/>
            <person name="Chauhan A."/>
            <person name="Lucas S."/>
            <person name="Copeland A."/>
            <person name="Lapidus A."/>
            <person name="Del Rio T.G."/>
            <person name="Dalin E."/>
            <person name="Tice H."/>
            <person name="Bruce D."/>
            <person name="Goodwin L."/>
            <person name="Pitluck S."/>
            <person name="Sims D."/>
            <person name="Brettin T."/>
            <person name="Detter J.C."/>
            <person name="Han C."/>
            <person name="Chang Y.J."/>
            <person name="Larimer F."/>
            <person name="Land M."/>
            <person name="Hauser L."/>
            <person name="Kyrpides N.C."/>
            <person name="Mikhailova N."/>
            <person name="Moser S."/>
            <person name="Jegier P."/>
            <person name="Close D."/>
            <person name="Debruyn J.M."/>
            <person name="Wang Y."/>
            <person name="Layton A.C."/>
            <person name="Allen M.S."/>
            <person name="Sayler G.S."/>
        </authorList>
    </citation>
    <scope>NUCLEOTIDE SEQUENCE [LARGE SCALE GENOMIC DNA]</scope>
    <source>
        <strain evidence="2 3">MZ1T</strain>
    </source>
</reference>
<dbReference type="STRING" id="85643.Tmz1t_1865"/>
<dbReference type="HOGENOM" id="CLU_498680_0_0_4"/>
<dbReference type="Proteomes" id="UP000002186">
    <property type="component" value="Chromosome"/>
</dbReference>
<feature type="compositionally biased region" description="Pro residues" evidence="1">
    <location>
        <begin position="219"/>
        <end position="230"/>
    </location>
</feature>
<gene>
    <name evidence="2" type="ordered locus">Tmz1t_1865</name>
</gene>
<evidence type="ECO:0000313" key="3">
    <source>
        <dbReference type="Proteomes" id="UP000002186"/>
    </source>
</evidence>
<accession>C4ZMA3</accession>
<dbReference type="AlphaFoldDB" id="C4ZMA3"/>
<keyword evidence="3" id="KW-1185">Reference proteome</keyword>
<feature type="region of interest" description="Disordered" evidence="1">
    <location>
        <begin position="204"/>
        <end position="252"/>
    </location>
</feature>
<evidence type="ECO:0000256" key="1">
    <source>
        <dbReference type="SAM" id="MobiDB-lite"/>
    </source>
</evidence>
<reference evidence="3" key="1">
    <citation type="submission" date="2009-05" db="EMBL/GenBank/DDBJ databases">
        <title>Complete sequence of chromosome of Thauera sp. MZ1T.</title>
        <authorList>
            <consortium name="US DOE Joint Genome Institute"/>
            <person name="Lucas S."/>
            <person name="Copeland A."/>
            <person name="Lapidus A."/>
            <person name="Glavina del Rio T."/>
            <person name="Dalin E."/>
            <person name="Tice H."/>
            <person name="Bruce D."/>
            <person name="Goodwin L."/>
            <person name="Pitluck S."/>
            <person name="Sims D."/>
            <person name="Brettin T."/>
            <person name="Detter J.C."/>
            <person name="Han C."/>
            <person name="Larimer F."/>
            <person name="Land M."/>
            <person name="Hauser L."/>
            <person name="Kyrpides N."/>
            <person name="Mikhailova N."/>
            <person name="Sayler G.S."/>
        </authorList>
    </citation>
    <scope>NUCLEOTIDE SEQUENCE [LARGE SCALE GENOMIC DNA]</scope>
    <source>
        <strain evidence="3">MZ1T</strain>
    </source>
</reference>
<feature type="compositionally biased region" description="Low complexity" evidence="1">
    <location>
        <begin position="231"/>
        <end position="252"/>
    </location>
</feature>
<feature type="region of interest" description="Disordered" evidence="1">
    <location>
        <begin position="299"/>
        <end position="348"/>
    </location>
</feature>